<dbReference type="RefSeq" id="XP_018155626.1">
    <property type="nucleotide sequence ID" value="XM_018303603.1"/>
</dbReference>
<dbReference type="KEGG" id="chig:CH63R_08629"/>
<dbReference type="GeneID" id="28867710"/>
<sequence length="215" mass="24224">MFLILLACLEAFAFGLSPASPESRGQLYYVRRFENTTTNTTTTWGQGVHTTCQIGVGSCSKVNSIIWPNTTSLHAGGRTHLVNHDRYDIRIDVGNRKHPWCPQRWKHHCQGHDNGRRYSNCGFVGIIRDDHSQRPVVNLGVRSTGDLFGADCTADCTADCAAVVNTTDHYFSGSLFVIFISSFEYQSFEDWSVEYQVEYQPVDCFSSLNSLFYVN</sequence>
<feature type="signal peptide" evidence="1">
    <location>
        <begin position="1"/>
        <end position="15"/>
    </location>
</feature>
<evidence type="ECO:0000313" key="3">
    <source>
        <dbReference type="Proteomes" id="UP000092177"/>
    </source>
</evidence>
<dbReference type="OrthoDB" id="10567348at2759"/>
<comment type="caution">
    <text evidence="2">The sequence shown here is derived from an EMBL/GenBank/DDBJ whole genome shotgun (WGS) entry which is preliminary data.</text>
</comment>
<organism evidence="2 3">
    <name type="scientific">Colletotrichum higginsianum (strain IMI 349063)</name>
    <name type="common">Crucifer anthracnose fungus</name>
    <dbReference type="NCBI Taxonomy" id="759273"/>
    <lineage>
        <taxon>Eukaryota</taxon>
        <taxon>Fungi</taxon>
        <taxon>Dikarya</taxon>
        <taxon>Ascomycota</taxon>
        <taxon>Pezizomycotina</taxon>
        <taxon>Sordariomycetes</taxon>
        <taxon>Hypocreomycetidae</taxon>
        <taxon>Glomerellales</taxon>
        <taxon>Glomerellaceae</taxon>
        <taxon>Colletotrichum</taxon>
        <taxon>Colletotrichum destructivum species complex</taxon>
    </lineage>
</organism>
<dbReference type="EMBL" id="LTAN01000006">
    <property type="protein sequence ID" value="OBR07108.1"/>
    <property type="molecule type" value="Genomic_DNA"/>
</dbReference>
<proteinExistence type="predicted"/>
<reference evidence="3" key="1">
    <citation type="journal article" date="2017" name="BMC Genomics">
        <title>Gapless genome assembly of Colletotrichum higginsianum reveals chromosome structure and association of transposable elements with secondary metabolite gene clusters.</title>
        <authorList>
            <person name="Dallery J.-F."/>
            <person name="Lapalu N."/>
            <person name="Zampounis A."/>
            <person name="Pigne S."/>
            <person name="Luyten I."/>
            <person name="Amselem J."/>
            <person name="Wittenberg A.H.J."/>
            <person name="Zhou S."/>
            <person name="de Queiroz M.V."/>
            <person name="Robin G.P."/>
            <person name="Auger A."/>
            <person name="Hainaut M."/>
            <person name="Henrissat B."/>
            <person name="Kim K.-T."/>
            <person name="Lee Y.-H."/>
            <person name="Lespinet O."/>
            <person name="Schwartz D.C."/>
            <person name="Thon M.R."/>
            <person name="O'Connell R.J."/>
        </authorList>
    </citation>
    <scope>NUCLEOTIDE SEQUENCE [LARGE SCALE GENOMIC DNA]</scope>
    <source>
        <strain evidence="3">IMI 349063</strain>
    </source>
</reference>
<dbReference type="Proteomes" id="UP000092177">
    <property type="component" value="Chromosome 6"/>
</dbReference>
<keyword evidence="3" id="KW-1185">Reference proteome</keyword>
<dbReference type="AlphaFoldDB" id="A0A1B7Y544"/>
<name>A0A1B7Y544_COLHI</name>
<evidence type="ECO:0000313" key="2">
    <source>
        <dbReference type="EMBL" id="OBR07108.1"/>
    </source>
</evidence>
<protein>
    <submittedName>
        <fullName evidence="2">Uncharacterized protein</fullName>
    </submittedName>
</protein>
<keyword evidence="1" id="KW-0732">Signal</keyword>
<evidence type="ECO:0000256" key="1">
    <source>
        <dbReference type="SAM" id="SignalP"/>
    </source>
</evidence>
<feature type="chain" id="PRO_5012339503" evidence="1">
    <location>
        <begin position="16"/>
        <end position="215"/>
    </location>
</feature>
<dbReference type="VEuPathDB" id="FungiDB:CH63R_08629"/>
<accession>A0A1B7Y544</accession>
<gene>
    <name evidence="2" type="ORF">CH63R_08629</name>
</gene>